<evidence type="ECO:0000256" key="5">
    <source>
        <dbReference type="PROSITE-ProRule" id="PRU00354"/>
    </source>
</evidence>
<dbReference type="Pfam" id="PF01564">
    <property type="entry name" value="Spermine_synth"/>
    <property type="match status" value="1"/>
</dbReference>
<dbReference type="SUPFAM" id="SSF53335">
    <property type="entry name" value="S-adenosyl-L-methionine-dependent methyltransferases"/>
    <property type="match status" value="1"/>
</dbReference>
<protein>
    <recommendedName>
        <fullName evidence="4">Polyamine aminopropyltransferase</fullName>
    </recommendedName>
    <alternativeName>
        <fullName evidence="4">Putrescine aminopropyltransferase</fullName>
        <shortName evidence="4">PAPT</shortName>
    </alternativeName>
    <alternativeName>
        <fullName evidence="4">Spermidine synthase</fullName>
        <shortName evidence="4">SPDS</shortName>
        <shortName evidence="4">SPDSY</shortName>
        <ecNumber evidence="4">2.5.1.16</ecNumber>
    </alternativeName>
</protein>
<dbReference type="HAMAP" id="MF_00198">
    <property type="entry name" value="Spermidine_synth"/>
    <property type="match status" value="1"/>
</dbReference>
<sequence>MREIVEPLAPGLTRSWQLGEISCQVRTEFQELVIGRTAQGIALFSNDERQSTEYSQLVYHEALLVPALLLADRIERVLVIGAGEGVVSQLAVAAGAKHVDHVDIDRQAVRLCAEHLPYGYSMDELLRAEQGRGPIAMHYRDGQEFADRSSEYYDLVVVDLPDECEHPAQHNRLYETDFLRRCRAIGRVVVSQAGCPVLWRNRTLHRAWRRFRETFDTVVYFGSDEHEWAFLSGLADSNSEDPLAVMTARLPRLTYRPQTIDADSLIAGTVPPKSLRG</sequence>
<evidence type="ECO:0000313" key="8">
    <source>
        <dbReference type="Proteomes" id="UP000324701"/>
    </source>
</evidence>
<keyword evidence="2 4" id="KW-0808">Transferase</keyword>
<keyword evidence="3 4" id="KW-0620">Polyamine biosynthesis</keyword>
<dbReference type="InterPro" id="IPR029063">
    <property type="entry name" value="SAM-dependent_MTases_sf"/>
</dbReference>
<keyword evidence="8" id="KW-1185">Reference proteome</keyword>
<dbReference type="InterPro" id="IPR001045">
    <property type="entry name" value="Spermi_synthase"/>
</dbReference>
<accession>A0A5B1BPS8</accession>
<comment type="caution">
    <text evidence="4">Lacks conserved residue(s) required for the propagation of feature annotation.</text>
</comment>
<dbReference type="CDD" id="cd02440">
    <property type="entry name" value="AdoMet_MTases"/>
    <property type="match status" value="1"/>
</dbReference>
<dbReference type="Gene3D" id="3.40.50.150">
    <property type="entry name" value="Vaccinia Virus protein VP39"/>
    <property type="match status" value="1"/>
</dbReference>
<dbReference type="EC" id="2.5.1.16" evidence="4"/>
<feature type="binding site" evidence="4">
    <location>
        <position position="60"/>
    </location>
    <ligand>
        <name>spermidine</name>
        <dbReference type="ChEBI" id="CHEBI:57834"/>
    </ligand>
</feature>
<dbReference type="OrthoDB" id="9802241at2"/>
<dbReference type="PANTHER" id="PTHR43317:SF1">
    <property type="entry name" value="THERMOSPERMINE SYNTHASE ACAULIS5"/>
    <property type="match status" value="1"/>
</dbReference>
<comment type="similarity">
    <text evidence="1 4">Belongs to the spermidine/spermine synthase family.</text>
</comment>
<comment type="subunit">
    <text evidence="4">Homodimer or homotetramer.</text>
</comment>
<feature type="binding site" evidence="4">
    <location>
        <position position="103"/>
    </location>
    <ligand>
        <name>S-methyl-5'-thioadenosine</name>
        <dbReference type="ChEBI" id="CHEBI:17509"/>
    </ligand>
</feature>
<keyword evidence="4" id="KW-0745">Spermidine biosynthesis</keyword>
<dbReference type="Proteomes" id="UP000324701">
    <property type="component" value="Unassembled WGS sequence"/>
</dbReference>
<evidence type="ECO:0000256" key="3">
    <source>
        <dbReference type="ARBA" id="ARBA00023115"/>
    </source>
</evidence>
<evidence type="ECO:0000256" key="1">
    <source>
        <dbReference type="ARBA" id="ARBA00007867"/>
    </source>
</evidence>
<reference evidence="7 8" key="1">
    <citation type="submission" date="2019-09" db="EMBL/GenBank/DDBJ databases">
        <title>Report of infection by Mycobacterium simiae a patient suffering from pulmonary tuberculosis.</title>
        <authorList>
            <person name="Mohanty P.S."/>
            <person name="Bansal A.K."/>
            <person name="Singh H."/>
            <person name="Sharma S."/>
            <person name="Patil S.A."/>
            <person name="Upadhaya P."/>
            <person name="Singh P.K."/>
            <person name="Kumar D."/>
            <person name="Kumar S."/>
            <person name="Singh R.K."/>
            <person name="Chaudhary B."/>
        </authorList>
    </citation>
    <scope>NUCLEOTIDE SEQUENCE [LARGE SCALE GENOMIC DNA]</scope>
    <source>
        <strain evidence="7 8">JAL-560-SIM</strain>
    </source>
</reference>
<feature type="binding site" evidence="4">
    <location>
        <position position="167"/>
    </location>
    <ligand>
        <name>S-methyl-5'-thioadenosine</name>
        <dbReference type="ChEBI" id="CHEBI:17509"/>
    </ligand>
</feature>
<dbReference type="UniPathway" id="UPA00248">
    <property type="reaction ID" value="UER00314"/>
</dbReference>
<dbReference type="GO" id="GO:0008295">
    <property type="term" value="P:spermidine biosynthetic process"/>
    <property type="evidence" value="ECO:0007669"/>
    <property type="project" value="UniProtKB-UniRule"/>
</dbReference>
<feature type="active site" description="Proton acceptor" evidence="4 5">
    <location>
        <position position="159"/>
    </location>
</feature>
<feature type="binding site" evidence="4">
    <location>
        <begin position="141"/>
        <end position="142"/>
    </location>
    <ligand>
        <name>S-methyl-5'-thioadenosine</name>
        <dbReference type="ChEBI" id="CHEBI:17509"/>
    </ligand>
</feature>
<name>A0A5B1BPS8_MYCSI</name>
<feature type="domain" description="PABS" evidence="6">
    <location>
        <begin position="1"/>
        <end position="250"/>
    </location>
</feature>
<proteinExistence type="inferred from homology"/>
<feature type="binding site" evidence="4">
    <location>
        <position position="84"/>
    </location>
    <ligand>
        <name>spermidine</name>
        <dbReference type="ChEBI" id="CHEBI:57834"/>
    </ligand>
</feature>
<gene>
    <name evidence="4" type="primary">speE</name>
    <name evidence="7" type="ORF">F0Q45_15225</name>
</gene>
<dbReference type="InterPro" id="IPR030374">
    <property type="entry name" value="PABS"/>
</dbReference>
<dbReference type="GO" id="GO:0010487">
    <property type="term" value="F:thermospermine synthase activity"/>
    <property type="evidence" value="ECO:0007669"/>
    <property type="project" value="UniProtKB-ARBA"/>
</dbReference>
<evidence type="ECO:0000313" key="7">
    <source>
        <dbReference type="EMBL" id="KAA1249440.1"/>
    </source>
</evidence>
<evidence type="ECO:0000256" key="2">
    <source>
        <dbReference type="ARBA" id="ARBA00022679"/>
    </source>
</evidence>
<dbReference type="PANTHER" id="PTHR43317">
    <property type="entry name" value="THERMOSPERMINE SYNTHASE ACAULIS5"/>
    <property type="match status" value="1"/>
</dbReference>
<dbReference type="AlphaFoldDB" id="A0A5B1BPS8"/>
<dbReference type="GO" id="GO:0004766">
    <property type="term" value="F:spermidine synthase activity"/>
    <property type="evidence" value="ECO:0007669"/>
    <property type="project" value="UniProtKB-UniRule"/>
</dbReference>
<comment type="pathway">
    <text evidence="4">Amine and polyamine biosynthesis; spermidine biosynthesis; spermidine from putrescine: step 1/1.</text>
</comment>
<dbReference type="PROSITE" id="PS51006">
    <property type="entry name" value="PABS_2"/>
    <property type="match status" value="1"/>
</dbReference>
<comment type="catalytic activity">
    <reaction evidence="4">
        <text>S-adenosyl 3-(methylsulfanyl)propylamine + putrescine = S-methyl-5'-thioadenosine + spermidine + H(+)</text>
        <dbReference type="Rhea" id="RHEA:12721"/>
        <dbReference type="ChEBI" id="CHEBI:15378"/>
        <dbReference type="ChEBI" id="CHEBI:17509"/>
        <dbReference type="ChEBI" id="CHEBI:57443"/>
        <dbReference type="ChEBI" id="CHEBI:57834"/>
        <dbReference type="ChEBI" id="CHEBI:326268"/>
        <dbReference type="EC" id="2.5.1.16"/>
    </reaction>
</comment>
<comment type="caution">
    <text evidence="7">The sequence shown here is derived from an EMBL/GenBank/DDBJ whole genome shotgun (WGS) entry which is preliminary data.</text>
</comment>
<evidence type="ECO:0000256" key="4">
    <source>
        <dbReference type="HAMAP-Rule" id="MF_00198"/>
    </source>
</evidence>
<comment type="function">
    <text evidence="4">Catalyzes the irreversible transfer of a propylamine group from the amino donor S-adenosylmethioninamine (decarboxy-AdoMet) to putrescine (1,4-diaminobutane) to yield spermidine.</text>
</comment>
<organism evidence="7 8">
    <name type="scientific">Mycobacterium simiae</name>
    <name type="common">Mycobacterium habana</name>
    <dbReference type="NCBI Taxonomy" id="1784"/>
    <lineage>
        <taxon>Bacteria</taxon>
        <taxon>Bacillati</taxon>
        <taxon>Actinomycetota</taxon>
        <taxon>Actinomycetes</taxon>
        <taxon>Mycobacteriales</taxon>
        <taxon>Mycobacteriaceae</taxon>
        <taxon>Mycobacterium</taxon>
        <taxon>Mycobacterium simiae complex</taxon>
    </lineage>
</organism>
<evidence type="ECO:0000259" key="6">
    <source>
        <dbReference type="PROSITE" id="PS51006"/>
    </source>
</evidence>
<dbReference type="EMBL" id="VTZN01000091">
    <property type="protein sequence ID" value="KAA1249440.1"/>
    <property type="molecule type" value="Genomic_DNA"/>
</dbReference>
<feature type="binding site" evidence="4">
    <location>
        <position position="30"/>
    </location>
    <ligand>
        <name>S-methyl-5'-thioadenosine</name>
        <dbReference type="ChEBI" id="CHEBI:17509"/>
    </ligand>
</feature>